<name>A0A0F9PEW3_9ZZZZ</name>
<evidence type="ECO:0000313" key="1">
    <source>
        <dbReference type="EMBL" id="KKN23022.1"/>
    </source>
</evidence>
<organism evidence="1">
    <name type="scientific">marine sediment metagenome</name>
    <dbReference type="NCBI Taxonomy" id="412755"/>
    <lineage>
        <taxon>unclassified sequences</taxon>
        <taxon>metagenomes</taxon>
        <taxon>ecological metagenomes</taxon>
    </lineage>
</organism>
<dbReference type="EMBL" id="LAZR01003012">
    <property type="protein sequence ID" value="KKN23022.1"/>
    <property type="molecule type" value="Genomic_DNA"/>
</dbReference>
<comment type="caution">
    <text evidence="1">The sequence shown here is derived from an EMBL/GenBank/DDBJ whole genome shotgun (WGS) entry which is preliminary data.</text>
</comment>
<gene>
    <name evidence="1" type="ORF">LCGC14_0909440</name>
</gene>
<reference evidence="1" key="1">
    <citation type="journal article" date="2015" name="Nature">
        <title>Complex archaea that bridge the gap between prokaryotes and eukaryotes.</title>
        <authorList>
            <person name="Spang A."/>
            <person name="Saw J.H."/>
            <person name="Jorgensen S.L."/>
            <person name="Zaremba-Niedzwiedzka K."/>
            <person name="Martijn J."/>
            <person name="Lind A.E."/>
            <person name="van Eijk R."/>
            <person name="Schleper C."/>
            <person name="Guy L."/>
            <person name="Ettema T.J."/>
        </authorList>
    </citation>
    <scope>NUCLEOTIDE SEQUENCE</scope>
</reference>
<proteinExistence type="predicted"/>
<dbReference type="AlphaFoldDB" id="A0A0F9PEW3"/>
<sequence>MTNSVTFAVRAAAHDVVNGGWADPLVRSFVSPAVFNAVHVTVWFGVGREVTGIKWLQGYGAPFGAAT</sequence>
<accession>A0A0F9PEW3</accession>
<protein>
    <submittedName>
        <fullName evidence="1">Uncharacterized protein</fullName>
    </submittedName>
</protein>